<accession>A0A6L9E7R9</accession>
<dbReference type="AlphaFoldDB" id="A0A6L9E7R9"/>
<organism evidence="2 3">
    <name type="scientific">Poritiphilus flavus</name>
    <dbReference type="NCBI Taxonomy" id="2697053"/>
    <lineage>
        <taxon>Bacteria</taxon>
        <taxon>Pseudomonadati</taxon>
        <taxon>Bacteroidota</taxon>
        <taxon>Flavobacteriia</taxon>
        <taxon>Flavobacteriales</taxon>
        <taxon>Flavobacteriaceae</taxon>
        <taxon>Poritiphilus</taxon>
    </lineage>
</organism>
<reference evidence="2 3" key="1">
    <citation type="submission" date="2020-01" db="EMBL/GenBank/DDBJ databases">
        <title>Bacteria diversity of Porities sp.</title>
        <authorList>
            <person name="Wang G."/>
        </authorList>
    </citation>
    <scope>NUCLEOTIDE SEQUENCE [LARGE SCALE GENOMIC DNA]</scope>
    <source>
        <strain evidence="2 3">R33</strain>
    </source>
</reference>
<dbReference type="RefSeq" id="WP_161433612.1">
    <property type="nucleotide sequence ID" value="NZ_WXYO01000001.1"/>
</dbReference>
<evidence type="ECO:0000313" key="2">
    <source>
        <dbReference type="EMBL" id="NAS10825.1"/>
    </source>
</evidence>
<protein>
    <submittedName>
        <fullName evidence="2">Uncharacterized protein</fullName>
    </submittedName>
</protein>
<sequence>MKTSLILLLALLLNTSLILATPLAALLEHTNPWIFIALESLLLIGYILNKWVGALRKDFMIDLGYLDVYTVEDRKKTLKKPGSKPRP</sequence>
<keyword evidence="3" id="KW-1185">Reference proteome</keyword>
<keyword evidence="1" id="KW-0812">Transmembrane</keyword>
<feature type="transmembrane region" description="Helical" evidence="1">
    <location>
        <begin position="30"/>
        <end position="48"/>
    </location>
</feature>
<gene>
    <name evidence="2" type="ORF">GTQ38_02355</name>
</gene>
<dbReference type="Proteomes" id="UP000475249">
    <property type="component" value="Unassembled WGS sequence"/>
</dbReference>
<proteinExistence type="predicted"/>
<keyword evidence="1" id="KW-1133">Transmembrane helix</keyword>
<evidence type="ECO:0000313" key="3">
    <source>
        <dbReference type="Proteomes" id="UP000475249"/>
    </source>
</evidence>
<name>A0A6L9E7R9_9FLAO</name>
<dbReference type="EMBL" id="WXYO01000001">
    <property type="protein sequence ID" value="NAS10825.1"/>
    <property type="molecule type" value="Genomic_DNA"/>
</dbReference>
<comment type="caution">
    <text evidence="2">The sequence shown here is derived from an EMBL/GenBank/DDBJ whole genome shotgun (WGS) entry which is preliminary data.</text>
</comment>
<keyword evidence="1" id="KW-0472">Membrane</keyword>
<evidence type="ECO:0000256" key="1">
    <source>
        <dbReference type="SAM" id="Phobius"/>
    </source>
</evidence>